<evidence type="ECO:0000313" key="13">
    <source>
        <dbReference type="Proteomes" id="UP000287352"/>
    </source>
</evidence>
<keyword evidence="8 10" id="KW-0456">Lyase</keyword>
<dbReference type="CDD" id="cd01577">
    <property type="entry name" value="IPMI_Swivel"/>
    <property type="match status" value="1"/>
</dbReference>
<dbReference type="Proteomes" id="UP000287352">
    <property type="component" value="Unassembled WGS sequence"/>
</dbReference>
<dbReference type="RefSeq" id="WP_126578463.1">
    <property type="nucleotide sequence ID" value="NZ_BIFR01000001.1"/>
</dbReference>
<protein>
    <recommendedName>
        <fullName evidence="10">3-isopropylmalate dehydratase small subunit</fullName>
        <ecNumber evidence="10">4.2.1.33</ecNumber>
    </recommendedName>
    <alternativeName>
        <fullName evidence="10">Alpha-IPM isomerase</fullName>
        <shortName evidence="10">IPMI</shortName>
    </alternativeName>
    <alternativeName>
        <fullName evidence="10">Isopropylmalate isomerase</fullName>
    </alternativeName>
</protein>
<evidence type="ECO:0000256" key="7">
    <source>
        <dbReference type="ARBA" id="ARBA00022605"/>
    </source>
</evidence>
<dbReference type="UniPathway" id="UPA00048">
    <property type="reaction ID" value="UER00071"/>
</dbReference>
<dbReference type="EMBL" id="BIFR01000001">
    <property type="protein sequence ID" value="GCE10896.1"/>
    <property type="molecule type" value="Genomic_DNA"/>
</dbReference>
<dbReference type="InterPro" id="IPR050075">
    <property type="entry name" value="LeuD"/>
</dbReference>
<keyword evidence="7 10" id="KW-0028">Amino-acid biosynthesis</keyword>
<dbReference type="GO" id="GO:0009098">
    <property type="term" value="P:L-leucine biosynthetic process"/>
    <property type="evidence" value="ECO:0007669"/>
    <property type="project" value="UniProtKB-UniRule"/>
</dbReference>
<dbReference type="GO" id="GO:0003861">
    <property type="term" value="F:3-isopropylmalate dehydratase activity"/>
    <property type="evidence" value="ECO:0007669"/>
    <property type="project" value="UniProtKB-UniRule"/>
</dbReference>
<evidence type="ECO:0000256" key="9">
    <source>
        <dbReference type="ARBA" id="ARBA00023304"/>
    </source>
</evidence>
<sequence length="205" mass="23276">MQAFTQHHGIVMPLNRDNVDTDAIIPASYLKSVSRTGYAEGLFSYWRYRSGSREPDPNFELNMPRYGEATILLARTNFGCGSSREHAPWALYEYGFRTVIAASFADIFYNNCFNVGVLPIRLPEKSIQTLFEEIEATPGYALFVDLEAQSVLAPNGHTYSFDIDPFRKSILLQGLDPVARTLQFKDEITAFEVQRQTIAPWYDVV</sequence>
<organism evidence="12 13">
    <name type="scientific">Tengunoibacter tsumagoiensis</name>
    <dbReference type="NCBI Taxonomy" id="2014871"/>
    <lineage>
        <taxon>Bacteria</taxon>
        <taxon>Bacillati</taxon>
        <taxon>Chloroflexota</taxon>
        <taxon>Ktedonobacteria</taxon>
        <taxon>Ktedonobacterales</taxon>
        <taxon>Dictyobacteraceae</taxon>
        <taxon>Tengunoibacter</taxon>
    </lineage>
</organism>
<comment type="caution">
    <text evidence="12">The sequence shown here is derived from an EMBL/GenBank/DDBJ whole genome shotgun (WGS) entry which is preliminary data.</text>
</comment>
<feature type="domain" description="Aconitase A/isopropylmalate dehydratase small subunit swivel" evidence="11">
    <location>
        <begin position="1"/>
        <end position="124"/>
    </location>
</feature>
<comment type="similarity">
    <text evidence="4 10">Belongs to the LeuD family. LeuD type 1 subfamily.</text>
</comment>
<dbReference type="HAMAP" id="MF_01031">
    <property type="entry name" value="LeuD_type1"/>
    <property type="match status" value="1"/>
</dbReference>
<dbReference type="Pfam" id="PF00694">
    <property type="entry name" value="Aconitase_C"/>
    <property type="match status" value="1"/>
</dbReference>
<proteinExistence type="inferred from homology"/>
<dbReference type="OrthoDB" id="9777465at2"/>
<dbReference type="GO" id="GO:0009316">
    <property type="term" value="C:3-isopropylmalate dehydratase complex"/>
    <property type="evidence" value="ECO:0007669"/>
    <property type="project" value="InterPro"/>
</dbReference>
<dbReference type="InterPro" id="IPR000573">
    <property type="entry name" value="AconitaseA/IPMdHydase_ssu_swvl"/>
</dbReference>
<dbReference type="SUPFAM" id="SSF52016">
    <property type="entry name" value="LeuD/IlvD-like"/>
    <property type="match status" value="1"/>
</dbReference>
<evidence type="ECO:0000256" key="4">
    <source>
        <dbReference type="ARBA" id="ARBA00009845"/>
    </source>
</evidence>
<evidence type="ECO:0000256" key="3">
    <source>
        <dbReference type="ARBA" id="ARBA00004729"/>
    </source>
</evidence>
<keyword evidence="9 10" id="KW-0100">Branched-chain amino acid biosynthesis</keyword>
<comment type="pathway">
    <text evidence="3 10">Amino-acid biosynthesis; L-leucine biosynthesis; L-leucine from 3-methyl-2-oxobutanoate: step 2/4.</text>
</comment>
<dbReference type="Gene3D" id="3.20.19.10">
    <property type="entry name" value="Aconitase, domain 4"/>
    <property type="match status" value="1"/>
</dbReference>
<dbReference type="AlphaFoldDB" id="A0A401ZVS0"/>
<comment type="catalytic activity">
    <reaction evidence="1 10">
        <text>(2R,3S)-3-isopropylmalate = (2S)-2-isopropylmalate</text>
        <dbReference type="Rhea" id="RHEA:32287"/>
        <dbReference type="ChEBI" id="CHEBI:1178"/>
        <dbReference type="ChEBI" id="CHEBI:35121"/>
        <dbReference type="EC" id="4.2.1.33"/>
    </reaction>
</comment>
<dbReference type="InterPro" id="IPR015928">
    <property type="entry name" value="Aconitase/3IPM_dehydase_swvl"/>
</dbReference>
<evidence type="ECO:0000256" key="2">
    <source>
        <dbReference type="ARBA" id="ARBA00002695"/>
    </source>
</evidence>
<evidence type="ECO:0000256" key="5">
    <source>
        <dbReference type="ARBA" id="ARBA00011271"/>
    </source>
</evidence>
<accession>A0A401ZVS0</accession>
<keyword evidence="13" id="KW-1185">Reference proteome</keyword>
<evidence type="ECO:0000256" key="8">
    <source>
        <dbReference type="ARBA" id="ARBA00023239"/>
    </source>
</evidence>
<dbReference type="FunFam" id="3.20.19.10:FF:000003">
    <property type="entry name" value="3-isopropylmalate dehydratase small subunit"/>
    <property type="match status" value="1"/>
</dbReference>
<evidence type="ECO:0000313" key="12">
    <source>
        <dbReference type="EMBL" id="GCE10896.1"/>
    </source>
</evidence>
<gene>
    <name evidence="12" type="primary">leuD_1</name>
    <name evidence="10" type="synonym">leuD</name>
    <name evidence="12" type="ORF">KTT_07550</name>
</gene>
<reference evidence="13" key="1">
    <citation type="submission" date="2018-12" db="EMBL/GenBank/DDBJ databases">
        <title>Tengunoibacter tsumagoiensis gen. nov., sp. nov., Dictyobacter kobayashii sp. nov., D. alpinus sp. nov., and D. joshuensis sp. nov. and description of Dictyobacteraceae fam. nov. within the order Ktedonobacterales isolated from Tengu-no-mugimeshi.</title>
        <authorList>
            <person name="Wang C.M."/>
            <person name="Zheng Y."/>
            <person name="Sakai Y."/>
            <person name="Toyoda A."/>
            <person name="Minakuchi Y."/>
            <person name="Abe K."/>
            <person name="Yokota A."/>
            <person name="Yabe S."/>
        </authorList>
    </citation>
    <scope>NUCLEOTIDE SEQUENCE [LARGE SCALE GENOMIC DNA]</scope>
    <source>
        <strain evidence="13">Uno3</strain>
    </source>
</reference>
<dbReference type="NCBIfam" id="TIGR00171">
    <property type="entry name" value="leuD"/>
    <property type="match status" value="1"/>
</dbReference>
<evidence type="ECO:0000256" key="1">
    <source>
        <dbReference type="ARBA" id="ARBA00000491"/>
    </source>
</evidence>
<comment type="subunit">
    <text evidence="5 10">Heterodimer of LeuC and LeuD.</text>
</comment>
<comment type="function">
    <text evidence="2 10">Catalyzes the isomerization between 2-isopropylmalate and 3-isopropylmalate, via the formation of 2-isopropylmaleate.</text>
</comment>
<keyword evidence="6 10" id="KW-0432">Leucine biosynthesis</keyword>
<dbReference type="InterPro" id="IPR004431">
    <property type="entry name" value="3-IsopropMal_deHydase_ssu"/>
</dbReference>
<dbReference type="EC" id="4.2.1.33" evidence="10"/>
<name>A0A401ZVS0_9CHLR</name>
<evidence type="ECO:0000256" key="10">
    <source>
        <dbReference type="HAMAP-Rule" id="MF_01031"/>
    </source>
</evidence>
<evidence type="ECO:0000259" key="11">
    <source>
        <dbReference type="Pfam" id="PF00694"/>
    </source>
</evidence>
<evidence type="ECO:0000256" key="6">
    <source>
        <dbReference type="ARBA" id="ARBA00022430"/>
    </source>
</evidence>
<dbReference type="NCBIfam" id="NF002458">
    <property type="entry name" value="PRK01641.1"/>
    <property type="match status" value="1"/>
</dbReference>
<dbReference type="PANTHER" id="PTHR43345:SF5">
    <property type="entry name" value="3-ISOPROPYLMALATE DEHYDRATASE SMALL SUBUNIT"/>
    <property type="match status" value="1"/>
</dbReference>
<dbReference type="InterPro" id="IPR033940">
    <property type="entry name" value="IPMI_Swivel"/>
</dbReference>
<dbReference type="PANTHER" id="PTHR43345">
    <property type="entry name" value="3-ISOPROPYLMALATE DEHYDRATASE SMALL SUBUNIT 2-RELATED-RELATED"/>
    <property type="match status" value="1"/>
</dbReference>